<name>A0ABN0TJW5_9GAMM</name>
<gene>
    <name evidence="2" type="ORF">GCM10008964_13900</name>
</gene>
<dbReference type="EMBL" id="BAAADG010000004">
    <property type="protein sequence ID" value="GAA0223489.1"/>
    <property type="molecule type" value="Genomic_DNA"/>
</dbReference>
<keyword evidence="3" id="KW-1185">Reference proteome</keyword>
<organism evidence="2 3">
    <name type="scientific">Methylophaga marina</name>
    <dbReference type="NCBI Taxonomy" id="45495"/>
    <lineage>
        <taxon>Bacteria</taxon>
        <taxon>Pseudomonadati</taxon>
        <taxon>Pseudomonadota</taxon>
        <taxon>Gammaproteobacteria</taxon>
        <taxon>Thiotrichales</taxon>
        <taxon>Piscirickettsiaceae</taxon>
        <taxon>Methylophaga</taxon>
    </lineage>
</organism>
<sequence length="137" mass="15211">MKKILVSALLITASSVVFAQEYVTPADMPEQAQTKMYSILTDYNKCMMQGHLTSNYQGNNPQEAAQNILQSCETHLDELKTHLSSNDVETSLVEGMAKSMRSKAARQLMTKTMNNYAAQASAMANAEKLKQQSENQE</sequence>
<proteinExistence type="predicted"/>
<dbReference type="Proteomes" id="UP001501476">
    <property type="component" value="Unassembled WGS sequence"/>
</dbReference>
<feature type="signal peptide" evidence="1">
    <location>
        <begin position="1"/>
        <end position="19"/>
    </location>
</feature>
<dbReference type="RefSeq" id="WP_286304683.1">
    <property type="nucleotide sequence ID" value="NZ_AP027741.1"/>
</dbReference>
<evidence type="ECO:0000313" key="3">
    <source>
        <dbReference type="Proteomes" id="UP001501476"/>
    </source>
</evidence>
<comment type="caution">
    <text evidence="2">The sequence shown here is derived from an EMBL/GenBank/DDBJ whole genome shotgun (WGS) entry which is preliminary data.</text>
</comment>
<evidence type="ECO:0000313" key="2">
    <source>
        <dbReference type="EMBL" id="GAA0223489.1"/>
    </source>
</evidence>
<feature type="chain" id="PRO_5046337453" evidence="1">
    <location>
        <begin position="20"/>
        <end position="137"/>
    </location>
</feature>
<evidence type="ECO:0000256" key="1">
    <source>
        <dbReference type="SAM" id="SignalP"/>
    </source>
</evidence>
<reference evidence="2 3" key="1">
    <citation type="journal article" date="2019" name="Int. J. Syst. Evol. Microbiol.">
        <title>The Global Catalogue of Microorganisms (GCM) 10K type strain sequencing project: providing services to taxonomists for standard genome sequencing and annotation.</title>
        <authorList>
            <consortium name="The Broad Institute Genomics Platform"/>
            <consortium name="The Broad Institute Genome Sequencing Center for Infectious Disease"/>
            <person name="Wu L."/>
            <person name="Ma J."/>
        </authorList>
    </citation>
    <scope>NUCLEOTIDE SEQUENCE [LARGE SCALE GENOMIC DNA]</scope>
    <source>
        <strain evidence="2 3">JCM 6886</strain>
    </source>
</reference>
<accession>A0ABN0TJW5</accession>
<keyword evidence="1" id="KW-0732">Signal</keyword>
<protein>
    <submittedName>
        <fullName evidence="2">Uncharacterized protein</fullName>
    </submittedName>
</protein>